<dbReference type="EMBL" id="VSRR010087523">
    <property type="protein sequence ID" value="MPC91371.1"/>
    <property type="molecule type" value="Genomic_DNA"/>
</dbReference>
<evidence type="ECO:0000313" key="3">
    <source>
        <dbReference type="Proteomes" id="UP000324222"/>
    </source>
</evidence>
<gene>
    <name evidence="2" type="ORF">E2C01_086403</name>
</gene>
<keyword evidence="3" id="KW-1185">Reference proteome</keyword>
<accession>A0A5B7J0P6</accession>
<reference evidence="2 3" key="1">
    <citation type="submission" date="2019-05" db="EMBL/GenBank/DDBJ databases">
        <title>Another draft genome of Portunus trituberculatus and its Hox gene families provides insights of decapod evolution.</title>
        <authorList>
            <person name="Jeong J.-H."/>
            <person name="Song I."/>
            <person name="Kim S."/>
            <person name="Choi T."/>
            <person name="Kim D."/>
            <person name="Ryu S."/>
            <person name="Kim W."/>
        </authorList>
    </citation>
    <scope>NUCLEOTIDE SEQUENCE [LARGE SCALE GENOMIC DNA]</scope>
    <source>
        <tissue evidence="2">Muscle</tissue>
    </source>
</reference>
<comment type="caution">
    <text evidence="2">The sequence shown here is derived from an EMBL/GenBank/DDBJ whole genome shotgun (WGS) entry which is preliminary data.</text>
</comment>
<dbReference type="AlphaFoldDB" id="A0A5B7J0P6"/>
<sequence>MKERYFHHHPISSSPFLTSRKHHLSFGAPYITSQTLHCHTFPLTQPLPAHQSSSEVSPSYLDPLLTLSPRYPNPSHAEPQSPAYPDALPMPQPSTY</sequence>
<organism evidence="2 3">
    <name type="scientific">Portunus trituberculatus</name>
    <name type="common">Swimming crab</name>
    <name type="synonym">Neptunus trituberculatus</name>
    <dbReference type="NCBI Taxonomy" id="210409"/>
    <lineage>
        <taxon>Eukaryota</taxon>
        <taxon>Metazoa</taxon>
        <taxon>Ecdysozoa</taxon>
        <taxon>Arthropoda</taxon>
        <taxon>Crustacea</taxon>
        <taxon>Multicrustacea</taxon>
        <taxon>Malacostraca</taxon>
        <taxon>Eumalacostraca</taxon>
        <taxon>Eucarida</taxon>
        <taxon>Decapoda</taxon>
        <taxon>Pleocyemata</taxon>
        <taxon>Brachyura</taxon>
        <taxon>Eubrachyura</taxon>
        <taxon>Portunoidea</taxon>
        <taxon>Portunidae</taxon>
        <taxon>Portuninae</taxon>
        <taxon>Portunus</taxon>
    </lineage>
</organism>
<proteinExistence type="predicted"/>
<dbReference type="Proteomes" id="UP000324222">
    <property type="component" value="Unassembled WGS sequence"/>
</dbReference>
<protein>
    <submittedName>
        <fullName evidence="2">Uncharacterized protein</fullName>
    </submittedName>
</protein>
<feature type="region of interest" description="Disordered" evidence="1">
    <location>
        <begin position="45"/>
        <end position="96"/>
    </location>
</feature>
<evidence type="ECO:0000313" key="2">
    <source>
        <dbReference type="EMBL" id="MPC91371.1"/>
    </source>
</evidence>
<evidence type="ECO:0000256" key="1">
    <source>
        <dbReference type="SAM" id="MobiDB-lite"/>
    </source>
</evidence>
<name>A0A5B7J0P6_PORTR</name>